<dbReference type="EnsemblPlants" id="KQK11248">
    <property type="protein sequence ID" value="KQK11248"/>
    <property type="gene ID" value="BRADI_2g59001v3"/>
</dbReference>
<dbReference type="RefSeq" id="XP_003564947.1">
    <property type="nucleotide sequence ID" value="XM_003564899.4"/>
</dbReference>
<evidence type="ECO:0000313" key="3">
    <source>
        <dbReference type="EMBL" id="KQK11248.1"/>
    </source>
</evidence>
<dbReference type="EMBL" id="CM000881">
    <property type="protein sequence ID" value="KQK11248.1"/>
    <property type="molecule type" value="Genomic_DNA"/>
</dbReference>
<keyword evidence="1" id="KW-0472">Membrane</keyword>
<organism evidence="4">
    <name type="scientific">Brachypodium distachyon</name>
    <name type="common">Purple false brome</name>
    <name type="synonym">Trachynia distachya</name>
    <dbReference type="NCBI Taxonomy" id="15368"/>
    <lineage>
        <taxon>Eukaryota</taxon>
        <taxon>Viridiplantae</taxon>
        <taxon>Streptophyta</taxon>
        <taxon>Embryophyta</taxon>
        <taxon>Tracheophyta</taxon>
        <taxon>Spermatophyta</taxon>
        <taxon>Magnoliopsida</taxon>
        <taxon>Liliopsida</taxon>
        <taxon>Poales</taxon>
        <taxon>Poaceae</taxon>
        <taxon>BOP clade</taxon>
        <taxon>Pooideae</taxon>
        <taxon>Stipodae</taxon>
        <taxon>Brachypodieae</taxon>
        <taxon>Brachypodium</taxon>
    </lineage>
</organism>
<dbReference type="ExpressionAtlas" id="I1HUN4">
    <property type="expression patterns" value="baseline"/>
</dbReference>
<dbReference type="Gramene" id="PNT73479">
    <property type="protein sequence ID" value="PNT73479"/>
    <property type="gene ID" value="BRADI_2g59001v3"/>
</dbReference>
<dbReference type="InterPro" id="IPR044821">
    <property type="entry name" value="At1g28695/At4g15970-like"/>
</dbReference>
<accession>I1HUN4</accession>
<dbReference type="Pfam" id="PF03407">
    <property type="entry name" value="Nucleotid_trans"/>
    <property type="match status" value="1"/>
</dbReference>
<evidence type="ECO:0000256" key="1">
    <source>
        <dbReference type="SAM" id="Phobius"/>
    </source>
</evidence>
<dbReference type="Gramene" id="KQK11250">
    <property type="protein sequence ID" value="KQK11250"/>
    <property type="gene ID" value="BRADI_2g59001v3"/>
</dbReference>
<dbReference type="PANTHER" id="PTHR46038">
    <property type="entry name" value="EXPRESSED PROTEIN-RELATED"/>
    <property type="match status" value="1"/>
</dbReference>
<dbReference type="Gramene" id="KQK11248">
    <property type="protein sequence ID" value="KQK11248"/>
    <property type="gene ID" value="BRADI_2g59001v3"/>
</dbReference>
<reference evidence="3 4" key="1">
    <citation type="journal article" date="2010" name="Nature">
        <title>Genome sequencing and analysis of the model grass Brachypodium distachyon.</title>
        <authorList>
            <consortium name="International Brachypodium Initiative"/>
        </authorList>
    </citation>
    <scope>NUCLEOTIDE SEQUENCE [LARGE SCALE GENOMIC DNA]</scope>
    <source>
        <strain evidence="3 4">Bd21</strain>
    </source>
</reference>
<dbReference type="HOGENOM" id="CLU_034507_1_1_1"/>
<reference evidence="4" key="3">
    <citation type="submission" date="2018-08" db="UniProtKB">
        <authorList>
            <consortium name="EnsemblPlants"/>
        </authorList>
    </citation>
    <scope>IDENTIFICATION</scope>
    <source>
        <strain evidence="4">cv. Bd21</strain>
    </source>
</reference>
<dbReference type="Proteomes" id="UP000008810">
    <property type="component" value="Chromosome 2"/>
</dbReference>
<dbReference type="PANTHER" id="PTHR46038:SF9">
    <property type="entry name" value="OS01G0920800 PROTEIN"/>
    <property type="match status" value="1"/>
</dbReference>
<dbReference type="EMBL" id="CM000881">
    <property type="protein sequence ID" value="PNT73479.1"/>
    <property type="molecule type" value="Genomic_DNA"/>
</dbReference>
<name>I1HUN4_BRADI</name>
<dbReference type="AlphaFoldDB" id="I1HUN4"/>
<dbReference type="STRING" id="15368.I1HUN4"/>
<dbReference type="InterPro" id="IPR005069">
    <property type="entry name" value="Nucl-diP-sugar_transferase"/>
</dbReference>
<feature type="transmembrane region" description="Helical" evidence="1">
    <location>
        <begin position="16"/>
        <end position="34"/>
    </location>
</feature>
<proteinExistence type="predicted"/>
<evidence type="ECO:0000313" key="4">
    <source>
        <dbReference type="EnsemblPlants" id="KQK11250"/>
    </source>
</evidence>
<evidence type="ECO:0000313" key="5">
    <source>
        <dbReference type="Proteomes" id="UP000008810"/>
    </source>
</evidence>
<keyword evidence="1" id="KW-0812">Transmembrane</keyword>
<evidence type="ECO:0000259" key="2">
    <source>
        <dbReference type="Pfam" id="PF03407"/>
    </source>
</evidence>
<keyword evidence="5" id="KW-1185">Reference proteome</keyword>
<reference evidence="3" key="2">
    <citation type="submission" date="2017-06" db="EMBL/GenBank/DDBJ databases">
        <title>WGS assembly of Brachypodium distachyon.</title>
        <authorList>
            <consortium name="The International Brachypodium Initiative"/>
            <person name="Lucas S."/>
            <person name="Harmon-Smith M."/>
            <person name="Lail K."/>
            <person name="Tice H."/>
            <person name="Grimwood J."/>
            <person name="Bruce D."/>
            <person name="Barry K."/>
            <person name="Shu S."/>
            <person name="Lindquist E."/>
            <person name="Wang M."/>
            <person name="Pitluck S."/>
            <person name="Vogel J.P."/>
            <person name="Garvin D.F."/>
            <person name="Mockler T.C."/>
            <person name="Schmutz J."/>
            <person name="Rokhsar D."/>
            <person name="Bevan M.W."/>
        </authorList>
    </citation>
    <scope>NUCLEOTIDE SEQUENCE</scope>
    <source>
        <strain evidence="3">Bd21</strain>
    </source>
</reference>
<dbReference type="EMBL" id="CM000881">
    <property type="protein sequence ID" value="KQK11250.1"/>
    <property type="molecule type" value="Genomic_DNA"/>
</dbReference>
<feature type="domain" description="Nucleotide-diphospho-sugar transferase" evidence="2">
    <location>
        <begin position="126"/>
        <end position="324"/>
    </location>
</feature>
<dbReference type="eggNOG" id="ENOG502R34F">
    <property type="taxonomic scope" value="Eukaryota"/>
</dbReference>
<protein>
    <recommendedName>
        <fullName evidence="2">Nucleotide-diphospho-sugar transferase domain-containing protein</fullName>
    </recommendedName>
</protein>
<dbReference type="GeneID" id="100822419"/>
<keyword evidence="1" id="KW-1133">Transmembrane helix</keyword>
<gene>
    <name evidence="4" type="primary">LOC100822419</name>
    <name evidence="3" type="ORF">BRADI_2g59001v3</name>
</gene>
<dbReference type="OrthoDB" id="540503at2759"/>
<dbReference type="OMA" id="FARIKHE"/>
<dbReference type="EnsemblPlants" id="PNT73479">
    <property type="protein sequence ID" value="PNT73479"/>
    <property type="gene ID" value="BRADI_2g59001v3"/>
</dbReference>
<dbReference type="EnsemblPlants" id="KQK11250">
    <property type="protein sequence ID" value="KQK11250"/>
    <property type="gene ID" value="BRADI_2g59001v3"/>
</dbReference>
<dbReference type="FunCoup" id="I1HUN4">
    <property type="interactions" value="4"/>
</dbReference>
<dbReference type="KEGG" id="bdi:100822419"/>
<sequence>MGLVKEGSLKPNHHNAVWFLLGAALPTILLFFLASDRVGDRLPGVSIWGKSSNGSLPLPPEAAHHAQEQQEQEQEDKFPGLAQLLPRVAMEDRTVIITSVNEAWARPGSLLDIYRESFKNGEDTEHLLNHVLIVALDPTGFGRCNVVHPYCYLLEVKTANLTSATRFMSKEYLELVWSKLSFQQRVLELGYNFLYTDTDMIMMRNPLRHIPVYADMSVSTDNFLDARVPLTNPLNTGLYYMKATNRSISMLRYWQEARPRFPRLNDQPVFARIKHELVEKLQVRIEPLRTIYFGGFCQYHDDFDKISIMHADCCIGVDNKVHDLMDVAADWKRYRSLTRKKKRNMNVKLTWTVPVRCRKSIHRRKPVRRH</sequence>